<feature type="domain" description="Alcohol dehydrogenase-like N-terminal" evidence="3">
    <location>
        <begin position="27"/>
        <end position="128"/>
    </location>
</feature>
<dbReference type="CDD" id="cd08236">
    <property type="entry name" value="sugar_DH"/>
    <property type="match status" value="1"/>
</dbReference>
<name>B0MEH6_ANACD</name>
<dbReference type="InterPro" id="IPR036291">
    <property type="entry name" value="NAD(P)-bd_dom_sf"/>
</dbReference>
<dbReference type="Gene3D" id="3.40.50.720">
    <property type="entry name" value="NAD(P)-binding Rossmann-like Domain"/>
    <property type="match status" value="1"/>
</dbReference>
<dbReference type="HOGENOM" id="CLU_026673_11_0_9"/>
<dbReference type="InterPro" id="IPR013154">
    <property type="entry name" value="ADH-like_N"/>
</dbReference>
<keyword evidence="1" id="KW-0560">Oxidoreductase</keyword>
<dbReference type="SUPFAM" id="SSF50129">
    <property type="entry name" value="GroES-like"/>
    <property type="match status" value="1"/>
</dbReference>
<feature type="domain" description="Alcohol dehydrogenase-like C-terminal" evidence="2">
    <location>
        <begin position="174"/>
        <end position="298"/>
    </location>
</feature>
<dbReference type="Pfam" id="PF00107">
    <property type="entry name" value="ADH_zinc_N"/>
    <property type="match status" value="1"/>
</dbReference>
<evidence type="ECO:0000259" key="2">
    <source>
        <dbReference type="Pfam" id="PF00107"/>
    </source>
</evidence>
<keyword evidence="5" id="KW-1185">Reference proteome</keyword>
<proteinExistence type="predicted"/>
<dbReference type="eggNOG" id="COG1063">
    <property type="taxonomic scope" value="Bacteria"/>
</dbReference>
<reference evidence="4" key="1">
    <citation type="submission" date="2007-11" db="EMBL/GenBank/DDBJ databases">
        <authorList>
            <person name="Fulton L."/>
            <person name="Clifton S."/>
            <person name="Fulton B."/>
            <person name="Xu J."/>
            <person name="Minx P."/>
            <person name="Pepin K.H."/>
            <person name="Johnson M."/>
            <person name="Thiruvilangam P."/>
            <person name="Bhonagiri V."/>
            <person name="Nash W.E."/>
            <person name="Mardis E.R."/>
            <person name="Wilson R.K."/>
        </authorList>
    </citation>
    <scope>NUCLEOTIDE SEQUENCE [LARGE SCALE GENOMIC DNA]</scope>
    <source>
        <strain evidence="4">DSM 14662</strain>
    </source>
</reference>
<dbReference type="InterPro" id="IPR011032">
    <property type="entry name" value="GroES-like_sf"/>
</dbReference>
<dbReference type="GO" id="GO:0016491">
    <property type="term" value="F:oxidoreductase activity"/>
    <property type="evidence" value="ECO:0007669"/>
    <property type="project" value="UniProtKB-KW"/>
</dbReference>
<gene>
    <name evidence="4" type="ORF">ANACAC_01971</name>
</gene>
<evidence type="ECO:0000256" key="1">
    <source>
        <dbReference type="ARBA" id="ARBA00023002"/>
    </source>
</evidence>
<organism evidence="4 5">
    <name type="scientific">Anaerostipes caccae (strain DSM 14662 / CCUG 47493 / JCM 13470 / NCIMB 13811 / L1-92)</name>
    <dbReference type="NCBI Taxonomy" id="411490"/>
    <lineage>
        <taxon>Bacteria</taxon>
        <taxon>Bacillati</taxon>
        <taxon>Bacillota</taxon>
        <taxon>Clostridia</taxon>
        <taxon>Lachnospirales</taxon>
        <taxon>Lachnospiraceae</taxon>
        <taxon>Anaerostipes</taxon>
    </lineage>
</organism>
<comment type="caution">
    <text evidence="4">The sequence shown here is derived from an EMBL/GenBank/DDBJ whole genome shotgun (WGS) entry which is preliminary data.</text>
</comment>
<evidence type="ECO:0000259" key="3">
    <source>
        <dbReference type="Pfam" id="PF08240"/>
    </source>
</evidence>
<evidence type="ECO:0000313" key="5">
    <source>
        <dbReference type="Proteomes" id="UP000004935"/>
    </source>
</evidence>
<protein>
    <submittedName>
        <fullName evidence="4">Chlorophyll synthesis pathway protein BchC</fullName>
    </submittedName>
</protein>
<dbReference type="Gene3D" id="3.90.180.10">
    <property type="entry name" value="Medium-chain alcohol dehydrogenases, catalytic domain"/>
    <property type="match status" value="1"/>
</dbReference>
<dbReference type="STRING" id="411490.ANACAC_01971"/>
<dbReference type="AlphaFoldDB" id="B0MEH6"/>
<sequence>MKMKAVRLNKIGDFRMEEVPLPEVKGEELLVKVEACGICGSDLPRVFELGAHVHPITIGHEFAGTIVKAAREEDQELVGKTAAVFPLIPCGECEFCKTGHYAQCSNYNYLGSRCDGGFAEYCVIPSRWNLVFSENPEVTKEELSLVEPATVAQHAVRRSGIKAGQTIAIFGAGPIGIMAARWAEIFGAGKVVLFDISEEKIAFAKERGLTILNSMEEDPKDGLLRVMGTDHVDAVIEGTGTSAALNQAVEIVRTFGRIAMLGNPHRDTSLKLANHSSILRKEVDIAGVWNSYYAQMPLNEWQYTADMIDAGRLKVNDLITHTSDLEHLSELFEQIYQKEITICKAIYSSKA</sequence>
<accession>B0MEH6</accession>
<dbReference type="EMBL" id="ABAX03000013">
    <property type="protein sequence ID" value="EDR97364.1"/>
    <property type="molecule type" value="Genomic_DNA"/>
</dbReference>
<dbReference type="SUPFAM" id="SSF51735">
    <property type="entry name" value="NAD(P)-binding Rossmann-fold domains"/>
    <property type="match status" value="1"/>
</dbReference>
<reference evidence="4" key="2">
    <citation type="submission" date="2013-11" db="EMBL/GenBank/DDBJ databases">
        <title>Draft genome sequence of Anaerostipes caccae (DSM 14662).</title>
        <authorList>
            <person name="Sudarsanam P."/>
            <person name="Ley R."/>
            <person name="Guruge J."/>
            <person name="Turnbaugh P.J."/>
            <person name="Mahowald M."/>
            <person name="Liep D."/>
            <person name="Gordon J."/>
        </authorList>
    </citation>
    <scope>NUCLEOTIDE SEQUENCE</scope>
    <source>
        <strain evidence="4">DSM 14662</strain>
    </source>
</reference>
<dbReference type="InterPro" id="IPR013149">
    <property type="entry name" value="ADH-like_C"/>
</dbReference>
<dbReference type="PANTHER" id="PTHR43401:SF2">
    <property type="entry name" value="L-THREONINE 3-DEHYDROGENASE"/>
    <property type="match status" value="1"/>
</dbReference>
<dbReference type="Pfam" id="PF08240">
    <property type="entry name" value="ADH_N"/>
    <property type="match status" value="1"/>
</dbReference>
<dbReference type="Proteomes" id="UP000004935">
    <property type="component" value="Unassembled WGS sequence"/>
</dbReference>
<dbReference type="PANTHER" id="PTHR43401">
    <property type="entry name" value="L-THREONINE 3-DEHYDROGENASE"/>
    <property type="match status" value="1"/>
</dbReference>
<evidence type="ECO:0000313" key="4">
    <source>
        <dbReference type="EMBL" id="EDR97364.1"/>
    </source>
</evidence>
<dbReference type="InterPro" id="IPR050129">
    <property type="entry name" value="Zn_alcohol_dh"/>
</dbReference>